<comment type="caution">
    <text evidence="2">The sequence shown here is derived from an EMBL/GenBank/DDBJ whole genome shotgun (WGS) entry which is preliminary data.</text>
</comment>
<feature type="compositionally biased region" description="Acidic residues" evidence="1">
    <location>
        <begin position="88"/>
        <end position="103"/>
    </location>
</feature>
<sequence>MTPLSPEELRRAIRKVVADYEAFVARGPAPGTHEDPKAFTAHHAAARAALAHLEHLMKLNRGSAEPEAAAETGTLLAEARRSIRLAEQEDQNGEENTEDDDTA</sequence>
<reference evidence="2 3" key="1">
    <citation type="submission" date="2021-03" db="EMBL/GenBank/DDBJ databases">
        <authorList>
            <person name="So Y."/>
        </authorList>
    </citation>
    <scope>NUCLEOTIDE SEQUENCE [LARGE SCALE GENOMIC DNA]</scope>
    <source>
        <strain evidence="2 3">SSH11</strain>
    </source>
</reference>
<dbReference type="EMBL" id="JAGIZB010000019">
    <property type="protein sequence ID" value="MBP0446651.1"/>
    <property type="molecule type" value="Genomic_DNA"/>
</dbReference>
<feature type="region of interest" description="Disordered" evidence="1">
    <location>
        <begin position="62"/>
        <end position="103"/>
    </location>
</feature>
<evidence type="ECO:0000313" key="3">
    <source>
        <dbReference type="Proteomes" id="UP000681594"/>
    </source>
</evidence>
<organism evidence="2 3">
    <name type="scientific">Pararoseomonas baculiformis</name>
    <dbReference type="NCBI Taxonomy" id="2820812"/>
    <lineage>
        <taxon>Bacteria</taxon>
        <taxon>Pseudomonadati</taxon>
        <taxon>Pseudomonadota</taxon>
        <taxon>Alphaproteobacteria</taxon>
        <taxon>Acetobacterales</taxon>
        <taxon>Acetobacteraceae</taxon>
        <taxon>Pararoseomonas</taxon>
    </lineage>
</organism>
<dbReference type="RefSeq" id="WP_209380916.1">
    <property type="nucleotide sequence ID" value="NZ_JAGIZB010000019.1"/>
</dbReference>
<name>A0ABS4AIE3_9PROT</name>
<feature type="compositionally biased region" description="Basic and acidic residues" evidence="1">
    <location>
        <begin position="78"/>
        <end position="87"/>
    </location>
</feature>
<accession>A0ABS4AIE3</accession>
<feature type="compositionally biased region" description="Low complexity" evidence="1">
    <location>
        <begin position="65"/>
        <end position="77"/>
    </location>
</feature>
<evidence type="ECO:0008006" key="4">
    <source>
        <dbReference type="Google" id="ProtNLM"/>
    </source>
</evidence>
<proteinExistence type="predicted"/>
<keyword evidence="3" id="KW-1185">Reference proteome</keyword>
<dbReference type="Proteomes" id="UP000681594">
    <property type="component" value="Unassembled WGS sequence"/>
</dbReference>
<evidence type="ECO:0000256" key="1">
    <source>
        <dbReference type="SAM" id="MobiDB-lite"/>
    </source>
</evidence>
<evidence type="ECO:0000313" key="2">
    <source>
        <dbReference type="EMBL" id="MBP0446651.1"/>
    </source>
</evidence>
<protein>
    <recommendedName>
        <fullName evidence="4">Terminase small subunit</fullName>
    </recommendedName>
</protein>
<gene>
    <name evidence="2" type="ORF">J8J14_17895</name>
</gene>